<dbReference type="SMART" id="SM00078">
    <property type="entry name" value="IlGF"/>
    <property type="match status" value="1"/>
</dbReference>
<dbReference type="EMBL" id="JAQQBS010001422">
    <property type="protein sequence ID" value="KAK0165381.1"/>
    <property type="molecule type" value="Genomic_DNA"/>
</dbReference>
<dbReference type="GO" id="GO:0015276">
    <property type="term" value="F:ligand-gated monoatomic ion channel activity"/>
    <property type="evidence" value="ECO:0007669"/>
    <property type="project" value="InterPro"/>
</dbReference>
<evidence type="ECO:0000313" key="21">
    <source>
        <dbReference type="Proteomes" id="UP001168990"/>
    </source>
</evidence>
<organism evidence="20 21">
    <name type="scientific">Microctonus aethiopoides</name>
    <dbReference type="NCBI Taxonomy" id="144406"/>
    <lineage>
        <taxon>Eukaryota</taxon>
        <taxon>Metazoa</taxon>
        <taxon>Ecdysozoa</taxon>
        <taxon>Arthropoda</taxon>
        <taxon>Hexapoda</taxon>
        <taxon>Insecta</taxon>
        <taxon>Pterygota</taxon>
        <taxon>Neoptera</taxon>
        <taxon>Endopterygota</taxon>
        <taxon>Hymenoptera</taxon>
        <taxon>Apocrita</taxon>
        <taxon>Ichneumonoidea</taxon>
        <taxon>Braconidae</taxon>
        <taxon>Euphorinae</taxon>
        <taxon>Microctonus</taxon>
    </lineage>
</organism>
<dbReference type="FunFam" id="1.10.287.70:FF:000143">
    <property type="entry name" value="Probable glutamate receptor"/>
    <property type="match status" value="1"/>
</dbReference>
<comment type="subcellular location">
    <subcellularLocation>
        <location evidence="1">Cell membrane</location>
        <topology evidence="1">Multi-pass membrane protein</topology>
    </subcellularLocation>
    <subcellularLocation>
        <location evidence="16">Secreted</location>
    </subcellularLocation>
</comment>
<comment type="caution">
    <text evidence="20">The sequence shown here is derived from an EMBL/GenBank/DDBJ whole genome shotgun (WGS) entry which is preliminary data.</text>
</comment>
<evidence type="ECO:0000259" key="19">
    <source>
        <dbReference type="SMART" id="SM00078"/>
    </source>
</evidence>
<feature type="domain" description="Insulin-like" evidence="19">
    <location>
        <begin position="44"/>
        <end position="130"/>
    </location>
</feature>
<keyword evidence="11 17" id="KW-0472">Membrane</keyword>
<dbReference type="Proteomes" id="UP001168990">
    <property type="component" value="Unassembled WGS sequence"/>
</dbReference>
<evidence type="ECO:0000256" key="3">
    <source>
        <dbReference type="ARBA" id="ARBA00009034"/>
    </source>
</evidence>
<dbReference type="PANTHER" id="PTHR42643:SF30">
    <property type="entry name" value="IONOTROPIC RECEPTOR 40A-RELATED"/>
    <property type="match status" value="1"/>
</dbReference>
<sequence length="733" mass="84315">MFTCKSYVILTLMFVMTLLIIHLADGQSDVYQYAQKRQQPNVPLKYCGKYLSTTLQFVCNGVYNSMFKKSDREMEIDYPYTYDYPLKSRINANEMMGHFAGGGRFRRASQGVYDECCAKPCSMSELMSYCVVSIGLPGDEVDIESLLIHIICQTRCDHIDVVIMQGIDLMLLGIYALSNVTGPVTDKNSSWITPNRYNWEVDLNESKVSLADTYVNTENKEIPTKLRVTTWEDPPYSWTEGTEGNYTGHGYAFILFDSLLKNLNFTYEIVKPTTALFANEHDGIMKLLRNKEVDVAVAFLPILRNLRESCSYGSILSYTEITVLLKRPKVSAVGSGLLAPFDTTVWLCILVSLIIMGPVIYIFTSYRSYLFDNTKIDKYTFTACVWFTYGALLKQGSPNSPYHDSNRLLFATWWLFITLITSFYTANLTAFLTLSEFTLPIKSVKDIVDTKTQWTAQEQHIVDYAMKAGHAGTLEELKFSKARGYGKFFNISLENKETEIVDIVKNNEVFLGEKNLIDKIIHDDYVKKTNMNIEEKRRCTLVMMPQPVYRQNRAFAYQLNSPVQKLIDKQLLYLTEAGIIHHLETIKLPTIRYCPLNLQSKERQLSNDDLSLTYKVIASGFVIAILIFIIEMLQRWTKFKLCLCCEEACVCCRERMENERKRRFEIPSPQPEALFNIAMPQVAPIYESLVYDPKWAKKHIINGRDYWVIRGKDGYKRLVPIRSPSAMLFQYTS</sequence>
<accession>A0AA39F9G6</accession>
<dbReference type="GO" id="GO:0050906">
    <property type="term" value="P:detection of stimulus involved in sensory perception"/>
    <property type="evidence" value="ECO:0007669"/>
    <property type="project" value="UniProtKB-ARBA"/>
</dbReference>
<dbReference type="InterPro" id="IPR052192">
    <property type="entry name" value="Insect_Ionotropic_Sensory_Rcpt"/>
</dbReference>
<evidence type="ECO:0000256" key="18">
    <source>
        <dbReference type="SAM" id="SignalP"/>
    </source>
</evidence>
<evidence type="ECO:0000256" key="16">
    <source>
        <dbReference type="RuleBase" id="RU000406"/>
    </source>
</evidence>
<proteinExistence type="inferred from homology"/>
<keyword evidence="6" id="KW-0165">Cleavage on pair of basic residues</keyword>
<keyword evidence="9 17" id="KW-1133">Transmembrane helix</keyword>
<keyword evidence="12" id="KW-0675">Receptor</keyword>
<reference evidence="20" key="2">
    <citation type="submission" date="2023-03" db="EMBL/GenBank/DDBJ databases">
        <authorList>
            <person name="Inwood S.N."/>
            <person name="Skelly J.G."/>
            <person name="Guhlin J."/>
            <person name="Harrop T.W.R."/>
            <person name="Goldson S.G."/>
            <person name="Dearden P.K."/>
        </authorList>
    </citation>
    <scope>NUCLEOTIDE SEQUENCE</scope>
    <source>
        <strain evidence="20">Irish</strain>
        <tissue evidence="20">Whole body</tissue>
    </source>
</reference>
<comment type="similarity">
    <text evidence="2">Belongs to the glutamate-gated ion channel (TC 1.A.10.1) family.</text>
</comment>
<dbReference type="AlphaFoldDB" id="A0AA39F9G6"/>
<dbReference type="InterPro" id="IPR022352">
    <property type="entry name" value="Ins/IGF/rlx"/>
</dbReference>
<name>A0AA39F9G6_9HYME</name>
<feature type="transmembrane region" description="Helical" evidence="17">
    <location>
        <begin position="612"/>
        <end position="633"/>
    </location>
</feature>
<evidence type="ECO:0000256" key="2">
    <source>
        <dbReference type="ARBA" id="ARBA00008685"/>
    </source>
</evidence>
<evidence type="ECO:0000256" key="14">
    <source>
        <dbReference type="ARBA" id="ARBA00023286"/>
    </source>
</evidence>
<keyword evidence="8 18" id="KW-0732">Signal</keyword>
<dbReference type="Gene3D" id="3.40.190.10">
    <property type="entry name" value="Periplasmic binding protein-like II"/>
    <property type="match status" value="1"/>
</dbReference>
<dbReference type="Gene3D" id="1.10.100.10">
    <property type="entry name" value="Insulin-like"/>
    <property type="match status" value="1"/>
</dbReference>
<dbReference type="GO" id="GO:0005886">
    <property type="term" value="C:plasma membrane"/>
    <property type="evidence" value="ECO:0007669"/>
    <property type="project" value="UniProtKB-SubCell"/>
</dbReference>
<evidence type="ECO:0000256" key="1">
    <source>
        <dbReference type="ARBA" id="ARBA00004651"/>
    </source>
</evidence>
<feature type="transmembrane region" description="Helical" evidence="17">
    <location>
        <begin position="344"/>
        <end position="364"/>
    </location>
</feature>
<keyword evidence="13" id="KW-0325">Glycoprotein</keyword>
<protein>
    <recommendedName>
        <fullName evidence="19">Insulin-like domain-containing protein</fullName>
    </recommendedName>
</protein>
<dbReference type="InterPro" id="IPR001320">
    <property type="entry name" value="Iontro_rcpt_C"/>
</dbReference>
<keyword evidence="16" id="KW-0964">Secreted</keyword>
<dbReference type="CDD" id="cd04366">
    <property type="entry name" value="IlGF_insulin_bombyxin_like"/>
    <property type="match status" value="1"/>
</dbReference>
<dbReference type="InterPro" id="IPR016179">
    <property type="entry name" value="Insulin-like"/>
</dbReference>
<dbReference type="GO" id="GO:0005179">
    <property type="term" value="F:hormone activity"/>
    <property type="evidence" value="ECO:0007669"/>
    <property type="project" value="InterPro"/>
</dbReference>
<dbReference type="Gene3D" id="1.10.287.70">
    <property type="match status" value="1"/>
</dbReference>
<evidence type="ECO:0000256" key="11">
    <source>
        <dbReference type="ARBA" id="ARBA00023136"/>
    </source>
</evidence>
<feature type="transmembrane region" description="Helical" evidence="17">
    <location>
        <begin position="376"/>
        <end position="393"/>
    </location>
</feature>
<dbReference type="InterPro" id="IPR019594">
    <property type="entry name" value="Glu/Gly-bd"/>
</dbReference>
<evidence type="ECO:0000256" key="8">
    <source>
        <dbReference type="ARBA" id="ARBA00022729"/>
    </source>
</evidence>
<comment type="similarity">
    <text evidence="3 16">Belongs to the insulin family.</text>
</comment>
<dbReference type="Pfam" id="PF00060">
    <property type="entry name" value="Lig_chan"/>
    <property type="match status" value="1"/>
</dbReference>
<dbReference type="Pfam" id="PF10613">
    <property type="entry name" value="Lig_chan-Glu_bd"/>
    <property type="match status" value="1"/>
</dbReference>
<dbReference type="PROSITE" id="PS00262">
    <property type="entry name" value="INSULIN"/>
    <property type="match status" value="1"/>
</dbReference>
<evidence type="ECO:0000256" key="15">
    <source>
        <dbReference type="ARBA" id="ARBA00023303"/>
    </source>
</evidence>
<dbReference type="SUPFAM" id="SSF53850">
    <property type="entry name" value="Periplasmic binding protein-like II"/>
    <property type="match status" value="1"/>
</dbReference>
<dbReference type="InterPro" id="IPR036438">
    <property type="entry name" value="Insulin-like_sf"/>
</dbReference>
<dbReference type="GO" id="GO:0005576">
    <property type="term" value="C:extracellular region"/>
    <property type="evidence" value="ECO:0007669"/>
    <property type="project" value="UniProtKB-SubCell"/>
</dbReference>
<feature type="signal peptide" evidence="18">
    <location>
        <begin position="1"/>
        <end position="26"/>
    </location>
</feature>
<evidence type="ECO:0000256" key="12">
    <source>
        <dbReference type="ARBA" id="ARBA00023170"/>
    </source>
</evidence>
<evidence type="ECO:0000256" key="5">
    <source>
        <dbReference type="ARBA" id="ARBA00022475"/>
    </source>
</evidence>
<reference evidence="20" key="1">
    <citation type="journal article" date="2023" name="bioRxiv">
        <title>Scaffold-level genome assemblies of two parasitoid biocontrol wasps reveal the parthenogenesis mechanism and an associated novel virus.</title>
        <authorList>
            <person name="Inwood S."/>
            <person name="Skelly J."/>
            <person name="Guhlin J."/>
            <person name="Harrop T."/>
            <person name="Goldson S."/>
            <person name="Dearden P."/>
        </authorList>
    </citation>
    <scope>NUCLEOTIDE SEQUENCE</scope>
    <source>
        <strain evidence="20">Irish</strain>
        <tissue evidence="20">Whole body</tissue>
    </source>
</reference>
<dbReference type="PANTHER" id="PTHR42643">
    <property type="entry name" value="IONOTROPIC RECEPTOR 20A-RELATED"/>
    <property type="match status" value="1"/>
</dbReference>
<keyword evidence="21" id="KW-1185">Reference proteome</keyword>
<evidence type="ECO:0000256" key="6">
    <source>
        <dbReference type="ARBA" id="ARBA00022685"/>
    </source>
</evidence>
<feature type="transmembrane region" description="Helical" evidence="17">
    <location>
        <begin position="413"/>
        <end position="434"/>
    </location>
</feature>
<keyword evidence="7 17" id="KW-0812">Transmembrane</keyword>
<keyword evidence="10" id="KW-0406">Ion transport</keyword>
<feature type="chain" id="PRO_5041372814" description="Insulin-like domain-containing protein" evidence="18">
    <location>
        <begin position="27"/>
        <end position="733"/>
    </location>
</feature>
<keyword evidence="4" id="KW-0813">Transport</keyword>
<dbReference type="InterPro" id="IPR022353">
    <property type="entry name" value="Insulin_CS"/>
</dbReference>
<dbReference type="SUPFAM" id="SSF56994">
    <property type="entry name" value="Insulin-like"/>
    <property type="match status" value="1"/>
</dbReference>
<keyword evidence="14" id="KW-1071">Ligand-gated ion channel</keyword>
<dbReference type="Pfam" id="PF00049">
    <property type="entry name" value="Insulin"/>
    <property type="match status" value="1"/>
</dbReference>
<evidence type="ECO:0000313" key="20">
    <source>
        <dbReference type="EMBL" id="KAK0165381.1"/>
    </source>
</evidence>
<gene>
    <name evidence="20" type="ORF">PV328_003897</name>
</gene>
<evidence type="ECO:0000256" key="4">
    <source>
        <dbReference type="ARBA" id="ARBA00022448"/>
    </source>
</evidence>
<dbReference type="PRINTS" id="PR00276">
    <property type="entry name" value="INSULINFAMLY"/>
</dbReference>
<evidence type="ECO:0000256" key="9">
    <source>
        <dbReference type="ARBA" id="ARBA00022989"/>
    </source>
</evidence>
<evidence type="ECO:0000256" key="7">
    <source>
        <dbReference type="ARBA" id="ARBA00022692"/>
    </source>
</evidence>
<evidence type="ECO:0000256" key="13">
    <source>
        <dbReference type="ARBA" id="ARBA00023180"/>
    </source>
</evidence>
<evidence type="ECO:0000256" key="10">
    <source>
        <dbReference type="ARBA" id="ARBA00023065"/>
    </source>
</evidence>
<evidence type="ECO:0000256" key="17">
    <source>
        <dbReference type="SAM" id="Phobius"/>
    </source>
</evidence>
<keyword evidence="5" id="KW-1003">Cell membrane</keyword>
<keyword evidence="15" id="KW-0407">Ion channel</keyword>